<evidence type="ECO:0000256" key="2">
    <source>
        <dbReference type="ARBA" id="ARBA00022448"/>
    </source>
</evidence>
<evidence type="ECO:0000313" key="7">
    <source>
        <dbReference type="Proteomes" id="UP000441523"/>
    </source>
</evidence>
<comment type="similarity">
    <text evidence="1 4">Belongs to the bacterial solute-binding protein 3 family.</text>
</comment>
<comment type="caution">
    <text evidence="6">The sequence shown here is derived from an EMBL/GenBank/DDBJ whole genome shotgun (WGS) entry which is preliminary data.</text>
</comment>
<dbReference type="EMBL" id="VZZJ01000027">
    <property type="protein sequence ID" value="KAB1070485.1"/>
    <property type="molecule type" value="Genomic_DNA"/>
</dbReference>
<dbReference type="SMART" id="SM00062">
    <property type="entry name" value="PBPb"/>
    <property type="match status" value="1"/>
</dbReference>
<evidence type="ECO:0000259" key="5">
    <source>
        <dbReference type="SMART" id="SM00062"/>
    </source>
</evidence>
<dbReference type="PANTHER" id="PTHR30085">
    <property type="entry name" value="AMINO ACID ABC TRANSPORTER PERMEASE"/>
    <property type="match status" value="1"/>
</dbReference>
<dbReference type="GO" id="GO:0006865">
    <property type="term" value="P:amino acid transport"/>
    <property type="evidence" value="ECO:0007669"/>
    <property type="project" value="TreeGrafter"/>
</dbReference>
<evidence type="ECO:0000256" key="4">
    <source>
        <dbReference type="RuleBase" id="RU003744"/>
    </source>
</evidence>
<organism evidence="6 7">
    <name type="scientific">Methylobacterium planeticum</name>
    <dbReference type="NCBI Taxonomy" id="2615211"/>
    <lineage>
        <taxon>Bacteria</taxon>
        <taxon>Pseudomonadati</taxon>
        <taxon>Pseudomonadota</taxon>
        <taxon>Alphaproteobacteria</taxon>
        <taxon>Hyphomicrobiales</taxon>
        <taxon>Methylobacteriaceae</taxon>
        <taxon>Methylobacterium</taxon>
    </lineage>
</organism>
<dbReference type="Gene3D" id="3.40.190.10">
    <property type="entry name" value="Periplasmic binding protein-like II"/>
    <property type="match status" value="2"/>
</dbReference>
<feature type="domain" description="Solute-binding protein family 3/N-terminal" evidence="5">
    <location>
        <begin position="57"/>
        <end position="286"/>
    </location>
</feature>
<proteinExistence type="inferred from homology"/>
<dbReference type="InterPro" id="IPR018313">
    <property type="entry name" value="SBP_3_CS"/>
</dbReference>
<dbReference type="AlphaFoldDB" id="A0A6N6MK18"/>
<keyword evidence="2" id="KW-0813">Transport</keyword>
<dbReference type="InterPro" id="IPR051455">
    <property type="entry name" value="Bact_solute-bind_prot3"/>
</dbReference>
<dbReference type="PROSITE" id="PS01039">
    <property type="entry name" value="SBP_BACTERIAL_3"/>
    <property type="match status" value="1"/>
</dbReference>
<accession>A0A6N6MK18</accession>
<dbReference type="InterPro" id="IPR001638">
    <property type="entry name" value="Solute-binding_3/MltF_N"/>
</dbReference>
<dbReference type="Proteomes" id="UP000441523">
    <property type="component" value="Unassembled WGS sequence"/>
</dbReference>
<dbReference type="Pfam" id="PF00497">
    <property type="entry name" value="SBP_bac_3"/>
    <property type="match status" value="1"/>
</dbReference>
<evidence type="ECO:0000256" key="1">
    <source>
        <dbReference type="ARBA" id="ARBA00010333"/>
    </source>
</evidence>
<protein>
    <submittedName>
        <fullName evidence="6">Amino acid ABC transporter substrate-binding protein</fullName>
    </submittedName>
</protein>
<gene>
    <name evidence="6" type="ORF">F6X51_22395</name>
</gene>
<keyword evidence="7" id="KW-1185">Reference proteome</keyword>
<name>A0A6N6MK18_9HYPH</name>
<dbReference type="CDD" id="cd13692">
    <property type="entry name" value="PBP2_BztA"/>
    <property type="match status" value="1"/>
</dbReference>
<dbReference type="PANTHER" id="PTHR30085:SF7">
    <property type="entry name" value="AMINO-ACID ABC TRANSPORTER-BINDING PROTEIN YHDW-RELATED"/>
    <property type="match status" value="1"/>
</dbReference>
<reference evidence="6 7" key="1">
    <citation type="submission" date="2019-09" db="EMBL/GenBank/DDBJ databases">
        <title>YIM 132548 draft genome.</title>
        <authorList>
            <person name="Jiang L."/>
        </authorList>
    </citation>
    <scope>NUCLEOTIDE SEQUENCE [LARGE SCALE GENOMIC DNA]</scope>
    <source>
        <strain evidence="6 7">YIM 132548</strain>
    </source>
</reference>
<dbReference type="SUPFAM" id="SSF53850">
    <property type="entry name" value="Periplasmic binding protein-like II"/>
    <property type="match status" value="1"/>
</dbReference>
<evidence type="ECO:0000313" key="6">
    <source>
        <dbReference type="EMBL" id="KAB1070485.1"/>
    </source>
</evidence>
<keyword evidence="3" id="KW-0732">Signal</keyword>
<sequence>MRPDPDAATPAGGARAARGLAAALLAALLLAALLAAAFPATPARAEGLLGEIRARGHLTCGSSPGVAGFGVPDSKGEWRGLDIDFCRALAAAIFDDPGKVRFVPLAAPARFTALQSGEIDVLARNTTWTLARDTSAKLNFPAINFYDGQGFLVRKDRGIAHVEGLDRATICLQQGTTTELNLADWFRTRGLTYKVVAFATAEETGRAYDSGRCDAYSTDKSSLYGERLKMAEPEAHAVLPETISKEPFSPVVRQGDDQWRDIVAWTHYAMLDAEEAGIGQENVEAMRRDALSPDVRRILGLEGKYGEALGLTNDWAYRIIRHVGNYGEAYARNLGDGTPLKIPRGLNALWNKGGLQYGPPIR</sequence>
<dbReference type="RefSeq" id="WP_150965900.1">
    <property type="nucleotide sequence ID" value="NZ_VZZJ01000027.1"/>
</dbReference>
<evidence type="ECO:0000256" key="3">
    <source>
        <dbReference type="ARBA" id="ARBA00022729"/>
    </source>
</evidence>